<comment type="caution">
    <text evidence="1">The sequence shown here is derived from an EMBL/GenBank/DDBJ whole genome shotgun (WGS) entry which is preliminary data.</text>
</comment>
<gene>
    <name evidence="1" type="ORF">SCF082_LOCUS33233</name>
</gene>
<dbReference type="EMBL" id="CAXAMM010029380">
    <property type="protein sequence ID" value="CAK9064618.1"/>
    <property type="molecule type" value="Genomic_DNA"/>
</dbReference>
<keyword evidence="2" id="KW-1185">Reference proteome</keyword>
<dbReference type="Proteomes" id="UP001642464">
    <property type="component" value="Unassembled WGS sequence"/>
</dbReference>
<protein>
    <submittedName>
        <fullName evidence="1">Uncharacterized protein</fullName>
    </submittedName>
</protein>
<proteinExistence type="predicted"/>
<feature type="non-terminal residue" evidence="1">
    <location>
        <position position="1"/>
    </location>
</feature>
<evidence type="ECO:0000313" key="2">
    <source>
        <dbReference type="Proteomes" id="UP001642464"/>
    </source>
</evidence>
<name>A0ABP0NLF9_9DINO</name>
<accession>A0ABP0NLF9</accession>
<evidence type="ECO:0000313" key="1">
    <source>
        <dbReference type="EMBL" id="CAK9064618.1"/>
    </source>
</evidence>
<sequence length="111" mass="13078">EFLRSFCNDDAFISERRKVLRTRAGLKDSDKNLVPKFRFIVLEGKKFGENEVENDHNYEIALQYMATFAHQLPRRRELEERCACMHELSKCQLHEPANTIGYKASFQLQNP</sequence>
<organism evidence="1 2">
    <name type="scientific">Durusdinium trenchii</name>
    <dbReference type="NCBI Taxonomy" id="1381693"/>
    <lineage>
        <taxon>Eukaryota</taxon>
        <taxon>Sar</taxon>
        <taxon>Alveolata</taxon>
        <taxon>Dinophyceae</taxon>
        <taxon>Suessiales</taxon>
        <taxon>Symbiodiniaceae</taxon>
        <taxon>Durusdinium</taxon>
    </lineage>
</organism>
<reference evidence="1 2" key="1">
    <citation type="submission" date="2024-02" db="EMBL/GenBank/DDBJ databases">
        <authorList>
            <person name="Chen Y."/>
            <person name="Shah S."/>
            <person name="Dougan E. K."/>
            <person name="Thang M."/>
            <person name="Chan C."/>
        </authorList>
    </citation>
    <scope>NUCLEOTIDE SEQUENCE [LARGE SCALE GENOMIC DNA]</scope>
</reference>